<feature type="binding site" evidence="3">
    <location>
        <begin position="17"/>
        <end position="22"/>
    </location>
    <ligand>
        <name>NAD(+)</name>
        <dbReference type="ChEBI" id="CHEBI:57540"/>
    </ligand>
</feature>
<dbReference type="Gene3D" id="3.40.50.720">
    <property type="entry name" value="NAD(P)-binding Rossmann-like Domain"/>
    <property type="match status" value="1"/>
</dbReference>
<dbReference type="NCBIfam" id="NF006722">
    <property type="entry name" value="PRK09260.1"/>
    <property type="match status" value="1"/>
</dbReference>
<dbReference type="InterPro" id="IPR006176">
    <property type="entry name" value="3-OHacyl-CoA_DH_NAD-bd"/>
</dbReference>
<sequence length="303" mass="31643">MNAASPINAESKVTVVGAGIMGRGIVHAFAVRGFPVALFDVKAAALDDALGNIRDIVAGAVKIGKLTEAQAAETLARITVGTDLADSARGADLVVETASERLDVKIDIIRTIDPVVAADAIIATNTSALSITEIAAASANPARVAGMHFFNPVHKMKLVEIIRGLATDETVIARLKAWSDALGKTSIVVNEAPGFTTSRMSAMLGNEAMYMLESGVASAEDIDTALRLGLGHPMGPLELGDMTGWDTRLAVLQYLHQSLGEKFRPCPLIAKMVKSGRTGRKVGHGVYKYENGAKVPGSGLGSV</sequence>
<protein>
    <submittedName>
        <fullName evidence="6">3-hydroxyacyl-CoA dehydrogenase</fullName>
    </submittedName>
</protein>
<keyword evidence="3" id="KW-0520">NAD</keyword>
<dbReference type="PANTHER" id="PTHR48075">
    <property type="entry name" value="3-HYDROXYACYL-COA DEHYDROGENASE FAMILY PROTEIN"/>
    <property type="match status" value="1"/>
</dbReference>
<name>A0A3S0VFZ1_9PROT</name>
<feature type="domain" description="3-hydroxyacyl-CoA dehydrogenase C-terminal" evidence="4">
    <location>
        <begin position="194"/>
        <end position="289"/>
    </location>
</feature>
<keyword evidence="1" id="KW-0560">Oxidoreductase</keyword>
<feature type="site" description="Important for catalytic activity" evidence="2">
    <location>
        <position position="148"/>
    </location>
</feature>
<dbReference type="Gene3D" id="1.10.1040.10">
    <property type="entry name" value="N-(1-d-carboxylethyl)-l-norvaline Dehydrogenase, domain 2"/>
    <property type="match status" value="1"/>
</dbReference>
<dbReference type="SUPFAM" id="SSF51735">
    <property type="entry name" value="NAD(P)-binding Rossmann-fold domains"/>
    <property type="match status" value="1"/>
</dbReference>
<evidence type="ECO:0000256" key="1">
    <source>
        <dbReference type="ARBA" id="ARBA00023002"/>
    </source>
</evidence>
<dbReference type="InterPro" id="IPR036291">
    <property type="entry name" value="NAD(P)-bd_dom_sf"/>
</dbReference>
<dbReference type="InterPro" id="IPR008927">
    <property type="entry name" value="6-PGluconate_DH-like_C_sf"/>
</dbReference>
<dbReference type="RefSeq" id="WP_127001833.1">
    <property type="nucleotide sequence ID" value="NZ_JAKOAR010000001.1"/>
</dbReference>
<dbReference type="GO" id="GO:0016616">
    <property type="term" value="F:oxidoreductase activity, acting on the CH-OH group of donors, NAD or NADP as acceptor"/>
    <property type="evidence" value="ECO:0007669"/>
    <property type="project" value="InterPro"/>
</dbReference>
<dbReference type="PIRSF" id="PIRSF000105">
    <property type="entry name" value="HCDH"/>
    <property type="match status" value="1"/>
</dbReference>
<evidence type="ECO:0000259" key="5">
    <source>
        <dbReference type="Pfam" id="PF02737"/>
    </source>
</evidence>
<feature type="binding site" evidence="3">
    <location>
        <position position="281"/>
    </location>
    <ligand>
        <name>NAD(+)</name>
        <dbReference type="ChEBI" id="CHEBI:57540"/>
    </ligand>
</feature>
<evidence type="ECO:0000313" key="6">
    <source>
        <dbReference type="EMBL" id="RUQ66828.1"/>
    </source>
</evidence>
<keyword evidence="7" id="KW-1185">Reference proteome</keyword>
<evidence type="ECO:0000256" key="2">
    <source>
        <dbReference type="PIRSR" id="PIRSR000105-1"/>
    </source>
</evidence>
<dbReference type="OrthoDB" id="9771883at2"/>
<feature type="binding site" evidence="3">
    <location>
        <position position="127"/>
    </location>
    <ligand>
        <name>NAD(+)</name>
        <dbReference type="ChEBI" id="CHEBI:57540"/>
    </ligand>
</feature>
<gene>
    <name evidence="6" type="ORF">EJ913_21830</name>
</gene>
<evidence type="ECO:0000259" key="4">
    <source>
        <dbReference type="Pfam" id="PF00725"/>
    </source>
</evidence>
<dbReference type="AlphaFoldDB" id="A0A3S0VFZ1"/>
<dbReference type="InterPro" id="IPR006108">
    <property type="entry name" value="3HC_DH_C"/>
</dbReference>
<feature type="binding site" evidence="3">
    <location>
        <position position="40"/>
    </location>
    <ligand>
        <name>NAD(+)</name>
        <dbReference type="ChEBI" id="CHEBI:57540"/>
    </ligand>
</feature>
<reference evidence="6 7" key="1">
    <citation type="submission" date="2018-12" db="EMBL/GenBank/DDBJ databases">
        <authorList>
            <person name="Yang Y."/>
        </authorList>
    </citation>
    <scope>NUCLEOTIDE SEQUENCE [LARGE SCALE GENOMIC DNA]</scope>
    <source>
        <strain evidence="6 7">GSF71</strain>
    </source>
</reference>
<feature type="binding site" evidence="3">
    <location>
        <position position="151"/>
    </location>
    <ligand>
        <name>NAD(+)</name>
        <dbReference type="ChEBI" id="CHEBI:57540"/>
    </ligand>
</feature>
<feature type="binding site" evidence="3">
    <location>
        <position position="100"/>
    </location>
    <ligand>
        <name>NAD(+)</name>
        <dbReference type="ChEBI" id="CHEBI:57540"/>
    </ligand>
</feature>
<accession>A0A3S0VFZ1</accession>
<dbReference type="SUPFAM" id="SSF48179">
    <property type="entry name" value="6-phosphogluconate dehydrogenase C-terminal domain-like"/>
    <property type="match status" value="1"/>
</dbReference>
<dbReference type="Pfam" id="PF02737">
    <property type="entry name" value="3HCDH_N"/>
    <property type="match status" value="1"/>
</dbReference>
<dbReference type="EMBL" id="RZIJ01000019">
    <property type="protein sequence ID" value="RUQ66828.1"/>
    <property type="molecule type" value="Genomic_DNA"/>
</dbReference>
<dbReference type="Pfam" id="PF00725">
    <property type="entry name" value="3HCDH"/>
    <property type="match status" value="1"/>
</dbReference>
<dbReference type="FunFam" id="3.40.50.720:FF:000009">
    <property type="entry name" value="Fatty oxidation complex, alpha subunit"/>
    <property type="match status" value="1"/>
</dbReference>
<dbReference type="GO" id="GO:0070403">
    <property type="term" value="F:NAD+ binding"/>
    <property type="evidence" value="ECO:0007669"/>
    <property type="project" value="InterPro"/>
</dbReference>
<dbReference type="GO" id="GO:0006631">
    <property type="term" value="P:fatty acid metabolic process"/>
    <property type="evidence" value="ECO:0007669"/>
    <property type="project" value="InterPro"/>
</dbReference>
<evidence type="ECO:0000313" key="7">
    <source>
        <dbReference type="Proteomes" id="UP000280346"/>
    </source>
</evidence>
<evidence type="ECO:0000256" key="3">
    <source>
        <dbReference type="PIRSR" id="PIRSR000105-2"/>
    </source>
</evidence>
<proteinExistence type="predicted"/>
<feature type="binding site" evidence="3">
    <location>
        <position position="105"/>
    </location>
    <ligand>
        <name>NAD(+)</name>
        <dbReference type="ChEBI" id="CHEBI:57540"/>
    </ligand>
</feature>
<feature type="domain" description="3-hydroxyacyl-CoA dehydrogenase NAD binding" evidence="5">
    <location>
        <begin position="12"/>
        <end position="191"/>
    </location>
</feature>
<dbReference type="PANTHER" id="PTHR48075:SF5">
    <property type="entry name" value="3-HYDROXYBUTYRYL-COA DEHYDROGENASE"/>
    <property type="match status" value="1"/>
</dbReference>
<comment type="caution">
    <text evidence="6">The sequence shown here is derived from an EMBL/GenBank/DDBJ whole genome shotgun (WGS) entry which is preliminary data.</text>
</comment>
<dbReference type="InterPro" id="IPR013328">
    <property type="entry name" value="6PGD_dom2"/>
</dbReference>
<organism evidence="6 7">
    <name type="scientific">Azospirillum doebereinerae</name>
    <dbReference type="NCBI Taxonomy" id="92933"/>
    <lineage>
        <taxon>Bacteria</taxon>
        <taxon>Pseudomonadati</taxon>
        <taxon>Pseudomonadota</taxon>
        <taxon>Alphaproteobacteria</taxon>
        <taxon>Rhodospirillales</taxon>
        <taxon>Azospirillaceae</taxon>
        <taxon>Azospirillum</taxon>
    </lineage>
</organism>
<dbReference type="Proteomes" id="UP000280346">
    <property type="component" value="Unassembled WGS sequence"/>
</dbReference>
<dbReference type="InterPro" id="IPR022694">
    <property type="entry name" value="3-OHacyl-CoA_DH"/>
</dbReference>